<keyword evidence="4" id="KW-0410">Iron transport</keyword>
<keyword evidence="4" id="KW-0408">Iron</keyword>
<dbReference type="InterPro" id="IPR002491">
    <property type="entry name" value="ABC_transptr_periplasmic_BD"/>
</dbReference>
<dbReference type="PANTHER" id="PTHR30532">
    <property type="entry name" value="IRON III DICITRATE-BINDING PERIPLASMIC PROTEIN"/>
    <property type="match status" value="1"/>
</dbReference>
<dbReference type="Proteomes" id="UP000629025">
    <property type="component" value="Unassembled WGS sequence"/>
</dbReference>
<dbReference type="RefSeq" id="WP_188748487.1">
    <property type="nucleotide sequence ID" value="NZ_BMIJ01000004.1"/>
</dbReference>
<comment type="similarity">
    <text evidence="2">Belongs to the bacterial solute-binding protein 8 family.</text>
</comment>
<feature type="domain" description="Fe/B12 periplasmic-binding" evidence="6">
    <location>
        <begin position="34"/>
        <end position="292"/>
    </location>
</feature>
<evidence type="ECO:0000259" key="6">
    <source>
        <dbReference type="PROSITE" id="PS50983"/>
    </source>
</evidence>
<evidence type="ECO:0000313" key="8">
    <source>
        <dbReference type="Proteomes" id="UP000629025"/>
    </source>
</evidence>
<evidence type="ECO:0000256" key="3">
    <source>
        <dbReference type="ARBA" id="ARBA00022448"/>
    </source>
</evidence>
<gene>
    <name evidence="7" type="primary">fecB</name>
    <name evidence="7" type="ORF">GCM10011352_23590</name>
</gene>
<dbReference type="SUPFAM" id="SSF53807">
    <property type="entry name" value="Helical backbone' metal receptor"/>
    <property type="match status" value="1"/>
</dbReference>
<comment type="caution">
    <text evidence="7">The sequence shown here is derived from an EMBL/GenBank/DDBJ whole genome shotgun (WGS) entry which is preliminary data.</text>
</comment>
<dbReference type="EMBL" id="BMIJ01000004">
    <property type="protein sequence ID" value="GGB96743.1"/>
    <property type="molecule type" value="Genomic_DNA"/>
</dbReference>
<dbReference type="CDD" id="cd01146">
    <property type="entry name" value="FhuD"/>
    <property type="match status" value="1"/>
</dbReference>
<sequence>MKPIDQGIPLRAIMPLLLGILLLIARPVAADPQRVVALELSFVDALALVEITPIGIADDNQPAKLIPALRERIGSWHSVGTRSQPSLELIAQLKPDLIIADSARHAEIIDDLQQLAPTLLLRSRGTTYGQNLETLQRIGDAVGRSEMMAQRLQLHHQRMARYRHRLSPHKESVQFAVASDKGLWLHSGNSYAGSLIQTLGLRTPITASDAQPYVPTGLEQLLKVNPDWLLVGRYSDKTLLDKWQHTPLFSLLNAQRAQQIVDVSPALWSLSRGVIAAEQMAEQLDRLLNAQGSPLLSRSSHGQ</sequence>
<dbReference type="PROSITE" id="PS50983">
    <property type="entry name" value="FE_B12_PBP"/>
    <property type="match status" value="1"/>
</dbReference>
<evidence type="ECO:0000256" key="4">
    <source>
        <dbReference type="ARBA" id="ARBA00022496"/>
    </source>
</evidence>
<keyword evidence="5" id="KW-0732">Signal</keyword>
<evidence type="ECO:0000256" key="5">
    <source>
        <dbReference type="ARBA" id="ARBA00022729"/>
    </source>
</evidence>
<keyword evidence="4" id="KW-0406">Ion transport</keyword>
<comment type="subcellular location">
    <subcellularLocation>
        <location evidence="1">Cell envelope</location>
    </subcellularLocation>
</comment>
<organism evidence="7 8">
    <name type="scientific">Marinobacterium zhoushanense</name>
    <dbReference type="NCBI Taxonomy" id="1679163"/>
    <lineage>
        <taxon>Bacteria</taxon>
        <taxon>Pseudomonadati</taxon>
        <taxon>Pseudomonadota</taxon>
        <taxon>Gammaproteobacteria</taxon>
        <taxon>Oceanospirillales</taxon>
        <taxon>Oceanospirillaceae</taxon>
        <taxon>Marinobacterium</taxon>
    </lineage>
</organism>
<evidence type="ECO:0000256" key="2">
    <source>
        <dbReference type="ARBA" id="ARBA00008814"/>
    </source>
</evidence>
<reference evidence="8" key="1">
    <citation type="journal article" date="2019" name="Int. J. Syst. Evol. Microbiol.">
        <title>The Global Catalogue of Microorganisms (GCM) 10K type strain sequencing project: providing services to taxonomists for standard genome sequencing and annotation.</title>
        <authorList>
            <consortium name="The Broad Institute Genomics Platform"/>
            <consortium name="The Broad Institute Genome Sequencing Center for Infectious Disease"/>
            <person name="Wu L."/>
            <person name="Ma J."/>
        </authorList>
    </citation>
    <scope>NUCLEOTIDE SEQUENCE [LARGE SCALE GENOMIC DNA]</scope>
    <source>
        <strain evidence="8">CGMCC 1.15341</strain>
    </source>
</reference>
<keyword evidence="3" id="KW-0813">Transport</keyword>
<protein>
    <submittedName>
        <fullName evidence="7">Iron siderophore-binding protein</fullName>
    </submittedName>
</protein>
<dbReference type="PANTHER" id="PTHR30532:SF29">
    <property type="entry name" value="FE(3+) DICITRATE-BINDING PERIPLASMIC PROTEIN"/>
    <property type="match status" value="1"/>
</dbReference>
<dbReference type="NCBIfam" id="NF008501">
    <property type="entry name" value="PRK11411.1"/>
    <property type="match status" value="1"/>
</dbReference>
<dbReference type="Pfam" id="PF01497">
    <property type="entry name" value="Peripla_BP_2"/>
    <property type="match status" value="1"/>
</dbReference>
<name>A0ABQ1KFJ3_9GAMM</name>
<dbReference type="InterPro" id="IPR051313">
    <property type="entry name" value="Bact_iron-sidero_bind"/>
</dbReference>
<evidence type="ECO:0000313" key="7">
    <source>
        <dbReference type="EMBL" id="GGB96743.1"/>
    </source>
</evidence>
<accession>A0ABQ1KFJ3</accession>
<keyword evidence="8" id="KW-1185">Reference proteome</keyword>
<proteinExistence type="inferred from homology"/>
<evidence type="ECO:0000256" key="1">
    <source>
        <dbReference type="ARBA" id="ARBA00004196"/>
    </source>
</evidence>
<dbReference type="Gene3D" id="3.40.50.1980">
    <property type="entry name" value="Nitrogenase molybdenum iron protein domain"/>
    <property type="match status" value="2"/>
</dbReference>